<reference evidence="1" key="1">
    <citation type="submission" date="2019-08" db="EMBL/GenBank/DDBJ databases">
        <authorList>
            <person name="Kucharzyk K."/>
            <person name="Murdoch R.W."/>
            <person name="Higgins S."/>
            <person name="Loffler F."/>
        </authorList>
    </citation>
    <scope>NUCLEOTIDE SEQUENCE</scope>
</reference>
<accession>A0A645DB76</accession>
<proteinExistence type="predicted"/>
<organism evidence="1">
    <name type="scientific">bioreactor metagenome</name>
    <dbReference type="NCBI Taxonomy" id="1076179"/>
    <lineage>
        <taxon>unclassified sequences</taxon>
        <taxon>metagenomes</taxon>
        <taxon>ecological metagenomes</taxon>
    </lineage>
</organism>
<evidence type="ECO:0000313" key="1">
    <source>
        <dbReference type="EMBL" id="MPM86328.1"/>
    </source>
</evidence>
<dbReference type="EMBL" id="VSSQ01034398">
    <property type="protein sequence ID" value="MPM86328.1"/>
    <property type="molecule type" value="Genomic_DNA"/>
</dbReference>
<dbReference type="AlphaFoldDB" id="A0A645DB76"/>
<comment type="caution">
    <text evidence="1">The sequence shown here is derived from an EMBL/GenBank/DDBJ whole genome shotgun (WGS) entry which is preliminary data.</text>
</comment>
<protein>
    <submittedName>
        <fullName evidence="1">Uncharacterized protein</fullName>
    </submittedName>
</protein>
<sequence>MGYIAVTRPYGLLYQWHRKYGQDKTGITITAGPVSLATGNDYNNRNIFYTSNANWCSVNQTTWSMTDVYNPCPPGWKVPTKAEMEALLTLGYTSTNSGIDGLSGIWIGGNHATDHVGSLFLPNGATRSGGTGELANSSSKGIYWVSESATGNSNFGLGFDSGSRQTLQQNKSAGYEIRCVKL</sequence>
<name>A0A645DB76_9ZZZZ</name>
<gene>
    <name evidence="1" type="ORF">SDC9_133417</name>
</gene>